<organism evidence="1 2">
    <name type="scientific">Heyndrickxia coagulans</name>
    <name type="common">Weizmannia coagulans</name>
    <dbReference type="NCBI Taxonomy" id="1398"/>
    <lineage>
        <taxon>Bacteria</taxon>
        <taxon>Bacillati</taxon>
        <taxon>Bacillota</taxon>
        <taxon>Bacilli</taxon>
        <taxon>Bacillales</taxon>
        <taxon>Bacillaceae</taxon>
        <taxon>Heyndrickxia</taxon>
    </lineage>
</organism>
<gene>
    <name evidence="1" type="ORF">B4098_0958</name>
</gene>
<evidence type="ECO:0000313" key="2">
    <source>
        <dbReference type="Proteomes" id="UP000075288"/>
    </source>
</evidence>
<dbReference type="Proteomes" id="UP000075288">
    <property type="component" value="Unassembled WGS sequence"/>
</dbReference>
<dbReference type="EMBL" id="LQYG01000013">
    <property type="protein sequence ID" value="KYC65741.1"/>
    <property type="molecule type" value="Genomic_DNA"/>
</dbReference>
<accession>A0A150K8R9</accession>
<reference evidence="1 2" key="1">
    <citation type="submission" date="2016-01" db="EMBL/GenBank/DDBJ databases">
        <title>Genome Sequences of Twelve Sporeforming Bacillus Species Isolated from Foods.</title>
        <authorList>
            <person name="Berendsen E.M."/>
            <person name="Wells-Bennik M.H."/>
            <person name="Krawcyk A.O."/>
            <person name="De Jong A."/>
            <person name="Holsappel S."/>
            <person name="Eijlander R.T."/>
            <person name="Kuipers O.P."/>
        </authorList>
    </citation>
    <scope>NUCLEOTIDE SEQUENCE [LARGE SCALE GENOMIC DNA]</scope>
    <source>
        <strain evidence="1 2">B4098</strain>
    </source>
</reference>
<sequence>MVEEQLLNAGFLADGVSIADKNRLELCTKNRLAGAGLVAGALVLYMILKVCENPFPAKRAAGEFQSCCPIF</sequence>
<proteinExistence type="predicted"/>
<dbReference type="AlphaFoldDB" id="A0A150K8R9"/>
<evidence type="ECO:0000313" key="1">
    <source>
        <dbReference type="EMBL" id="KYC65741.1"/>
    </source>
</evidence>
<dbReference type="PATRIC" id="fig|1398.26.peg.881"/>
<comment type="caution">
    <text evidence="1">The sequence shown here is derived from an EMBL/GenBank/DDBJ whole genome shotgun (WGS) entry which is preliminary data.</text>
</comment>
<protein>
    <submittedName>
        <fullName evidence="1">Uncharacterized protein</fullName>
    </submittedName>
</protein>
<name>A0A150K8R9_HEYCO</name>